<organism evidence="4 5">
    <name type="scientific">Allochromatium warmingii</name>
    <name type="common">Chromatium warmingii</name>
    <dbReference type="NCBI Taxonomy" id="61595"/>
    <lineage>
        <taxon>Bacteria</taxon>
        <taxon>Pseudomonadati</taxon>
        <taxon>Pseudomonadota</taxon>
        <taxon>Gammaproteobacteria</taxon>
        <taxon>Chromatiales</taxon>
        <taxon>Chromatiaceae</taxon>
        <taxon>Allochromatium</taxon>
    </lineage>
</organism>
<dbReference type="Pfam" id="PF01990">
    <property type="entry name" value="ATP-synt_F"/>
    <property type="match status" value="1"/>
</dbReference>
<protein>
    <submittedName>
        <fullName evidence="4">ATP synthase F subunit</fullName>
    </submittedName>
</protein>
<dbReference type="InterPro" id="IPR036906">
    <property type="entry name" value="ATPase_V1_fsu_sf"/>
</dbReference>
<evidence type="ECO:0000313" key="5">
    <source>
        <dbReference type="Proteomes" id="UP000198672"/>
    </source>
</evidence>
<dbReference type="RefSeq" id="WP_091333362.1">
    <property type="nucleotide sequence ID" value="NZ_FNOW01000017.1"/>
</dbReference>
<dbReference type="AlphaFoldDB" id="A0A1H3F9Q5"/>
<dbReference type="STRING" id="61595.SAMN05421644_1175"/>
<dbReference type="EMBL" id="FNOW01000017">
    <property type="protein sequence ID" value="SDX87088.1"/>
    <property type="molecule type" value="Genomic_DNA"/>
</dbReference>
<evidence type="ECO:0000256" key="3">
    <source>
        <dbReference type="ARBA" id="ARBA00023065"/>
    </source>
</evidence>
<reference evidence="5" key="1">
    <citation type="submission" date="2016-10" db="EMBL/GenBank/DDBJ databases">
        <authorList>
            <person name="Varghese N."/>
            <person name="Submissions S."/>
        </authorList>
    </citation>
    <scope>NUCLEOTIDE SEQUENCE [LARGE SCALE GENOMIC DNA]</scope>
    <source>
        <strain evidence="5">DSM 173</strain>
    </source>
</reference>
<evidence type="ECO:0000256" key="1">
    <source>
        <dbReference type="ARBA" id="ARBA00010148"/>
    </source>
</evidence>
<gene>
    <name evidence="4" type="ORF">SAMN05421644_1175</name>
</gene>
<dbReference type="OrthoDB" id="8563782at2"/>
<dbReference type="Gene3D" id="3.40.50.10580">
    <property type="entry name" value="ATPase, V1 complex, subunit F"/>
    <property type="match status" value="1"/>
</dbReference>
<keyword evidence="3" id="KW-0406">Ion transport</keyword>
<evidence type="ECO:0000256" key="2">
    <source>
        <dbReference type="ARBA" id="ARBA00022448"/>
    </source>
</evidence>
<dbReference type="InterPro" id="IPR008218">
    <property type="entry name" value="ATPase_V1-cplx_f_g_su"/>
</dbReference>
<dbReference type="GO" id="GO:0046961">
    <property type="term" value="F:proton-transporting ATPase activity, rotational mechanism"/>
    <property type="evidence" value="ECO:0007669"/>
    <property type="project" value="InterPro"/>
</dbReference>
<keyword evidence="5" id="KW-1185">Reference proteome</keyword>
<dbReference type="Proteomes" id="UP000198672">
    <property type="component" value="Unassembled WGS sequence"/>
</dbReference>
<keyword evidence="2" id="KW-0813">Transport</keyword>
<proteinExistence type="inferred from homology"/>
<comment type="similarity">
    <text evidence="1">Belongs to the V-ATPase F subunit family.</text>
</comment>
<dbReference type="SUPFAM" id="SSF159468">
    <property type="entry name" value="AtpF-like"/>
    <property type="match status" value="1"/>
</dbReference>
<evidence type="ECO:0000313" key="4">
    <source>
        <dbReference type="EMBL" id="SDX87088.1"/>
    </source>
</evidence>
<name>A0A1H3F9Q5_ALLWA</name>
<accession>A0A1H3F9Q5</accession>
<sequence length="115" mass="12682">MDTPSEPGQPTRLLFLGEENLADGFRLIGFEAHPNPSPAQVEQILRQLQHTHDKAFVLVDEALMREDIPQLKRVRREGGRILVMAVPSLQGPTALSSDVAERLAALFGTATLRSE</sequence>